<dbReference type="KEGG" id="aia:AWH56_005680"/>
<keyword evidence="2" id="KW-0012">Acyltransferase</keyword>
<dbReference type="InterPro" id="IPR050276">
    <property type="entry name" value="MshD_Acetyltransferase"/>
</dbReference>
<dbReference type="Gene3D" id="3.40.630.30">
    <property type="match status" value="2"/>
</dbReference>
<dbReference type="PROSITE" id="PS51186">
    <property type="entry name" value="GNAT"/>
    <property type="match status" value="2"/>
</dbReference>
<proteinExistence type="predicted"/>
<evidence type="ECO:0000313" key="2">
    <source>
        <dbReference type="EMBL" id="QOY37132.1"/>
    </source>
</evidence>
<keyword evidence="2" id="KW-0808">Transferase</keyword>
<sequence length="315" mass="36548">MNDTIKIESLQQFEGNSIELVQLWNKNVGSHFPITEQLVERNLLSNRWVDRNNSYLALVDGTLVGFLITKKPLENEQKRVWISSLLVDKDWRKKGIGTQLLHHFEQRLVPETEILIGMDRYHLFPGIPAQLSEAIYFFEKKGYTISGKAYDLRTKISKYKSQYPLEEMYLVRRLREGEQPALFTLLKENFSQRWYDDTLELVDREREIAGTIGLFRGNTLIGFAHVHTFNDGYFGPSVYWKARLEANYGGLGPIGLAKEYQGKGLGTAFFDQIVLLLQKEGIEDMVVDWTILLNYYGKFGFDVWNEYLHGTKVTN</sequence>
<feature type="domain" description="N-acetyltransferase" evidence="1">
    <location>
        <begin position="169"/>
        <end position="315"/>
    </location>
</feature>
<accession>A0A7S7RCN0</accession>
<dbReference type="AlphaFoldDB" id="A0A7S7RCN0"/>
<feature type="domain" description="N-acetyltransferase" evidence="1">
    <location>
        <begin position="5"/>
        <end position="166"/>
    </location>
</feature>
<dbReference type="Proteomes" id="UP000180175">
    <property type="component" value="Chromosome"/>
</dbReference>
<organism evidence="2 3">
    <name type="scientific">Anaerobacillus isosaccharinicus</name>
    <dbReference type="NCBI Taxonomy" id="1532552"/>
    <lineage>
        <taxon>Bacteria</taxon>
        <taxon>Bacillati</taxon>
        <taxon>Bacillota</taxon>
        <taxon>Bacilli</taxon>
        <taxon>Bacillales</taxon>
        <taxon>Bacillaceae</taxon>
        <taxon>Anaerobacillus</taxon>
    </lineage>
</organism>
<reference evidence="2 3" key="2">
    <citation type="journal article" date="2019" name="Int. J. Syst. Evol. Microbiol.">
        <title>Anaerobacillus isosaccharinicus sp. nov., an alkaliphilic bacterium which degrades isosaccharinic acid.</title>
        <authorList>
            <person name="Bassil N.M."/>
            <person name="Lloyd J.R."/>
        </authorList>
    </citation>
    <scope>NUCLEOTIDE SEQUENCE [LARGE SCALE GENOMIC DNA]</scope>
    <source>
        <strain evidence="2 3">NB2006</strain>
    </source>
</reference>
<evidence type="ECO:0000313" key="3">
    <source>
        <dbReference type="Proteomes" id="UP000180175"/>
    </source>
</evidence>
<protein>
    <submittedName>
        <fullName evidence="2">GNAT family N-acetyltransferase</fullName>
        <ecNumber evidence="2">2.3.1.-</ecNumber>
    </submittedName>
</protein>
<dbReference type="EMBL" id="CP063356">
    <property type="protein sequence ID" value="QOY37132.1"/>
    <property type="molecule type" value="Genomic_DNA"/>
</dbReference>
<dbReference type="CDD" id="cd04301">
    <property type="entry name" value="NAT_SF"/>
    <property type="match status" value="2"/>
</dbReference>
<dbReference type="SUPFAM" id="SSF55729">
    <property type="entry name" value="Acyl-CoA N-acyltransferases (Nat)"/>
    <property type="match status" value="1"/>
</dbReference>
<keyword evidence="3" id="KW-1185">Reference proteome</keyword>
<reference evidence="2 3" key="1">
    <citation type="journal article" date="2017" name="Genome Announc.">
        <title>Draft Genome Sequences of Four Alkaliphilic Bacteria Belonging to the Anaerobacillus Genus.</title>
        <authorList>
            <person name="Bassil N.M."/>
            <person name="Lloyd J.R."/>
        </authorList>
    </citation>
    <scope>NUCLEOTIDE SEQUENCE [LARGE SCALE GENOMIC DNA]</scope>
    <source>
        <strain evidence="2 3">NB2006</strain>
    </source>
</reference>
<dbReference type="GO" id="GO:0016747">
    <property type="term" value="F:acyltransferase activity, transferring groups other than amino-acyl groups"/>
    <property type="evidence" value="ECO:0007669"/>
    <property type="project" value="InterPro"/>
</dbReference>
<dbReference type="PANTHER" id="PTHR43617">
    <property type="entry name" value="L-AMINO ACID N-ACETYLTRANSFERASE"/>
    <property type="match status" value="1"/>
</dbReference>
<gene>
    <name evidence="2" type="ORF">AWH56_005680</name>
</gene>
<dbReference type="Pfam" id="PF00583">
    <property type="entry name" value="Acetyltransf_1"/>
    <property type="match status" value="2"/>
</dbReference>
<dbReference type="InterPro" id="IPR000182">
    <property type="entry name" value="GNAT_dom"/>
</dbReference>
<evidence type="ECO:0000259" key="1">
    <source>
        <dbReference type="PROSITE" id="PS51186"/>
    </source>
</evidence>
<dbReference type="RefSeq" id="WP_182080425.1">
    <property type="nucleotide sequence ID" value="NZ_CP063356.2"/>
</dbReference>
<dbReference type="InterPro" id="IPR016181">
    <property type="entry name" value="Acyl_CoA_acyltransferase"/>
</dbReference>
<dbReference type="EC" id="2.3.1.-" evidence="2"/>
<name>A0A7S7RCN0_9BACI</name>